<dbReference type="Gene3D" id="3.40.50.2300">
    <property type="match status" value="1"/>
</dbReference>
<dbReference type="Proteomes" id="UP000828390">
    <property type="component" value="Unassembled WGS sequence"/>
</dbReference>
<protein>
    <submittedName>
        <fullName evidence="1">Uncharacterized protein</fullName>
    </submittedName>
</protein>
<comment type="caution">
    <text evidence="1">The sequence shown here is derived from an EMBL/GenBank/DDBJ whole genome shotgun (WGS) entry which is preliminary data.</text>
</comment>
<name>A0A9D4S2M7_DREPO</name>
<keyword evidence="2" id="KW-1185">Reference proteome</keyword>
<dbReference type="AlphaFoldDB" id="A0A9D4S2M7"/>
<evidence type="ECO:0000313" key="1">
    <source>
        <dbReference type="EMBL" id="KAH3888238.1"/>
    </source>
</evidence>
<dbReference type="EMBL" id="JAIWYP010000001">
    <property type="protein sequence ID" value="KAH3888238.1"/>
    <property type="molecule type" value="Genomic_DNA"/>
</dbReference>
<reference evidence="1" key="1">
    <citation type="journal article" date="2019" name="bioRxiv">
        <title>The Genome of the Zebra Mussel, Dreissena polymorpha: A Resource for Invasive Species Research.</title>
        <authorList>
            <person name="McCartney M.A."/>
            <person name="Auch B."/>
            <person name="Kono T."/>
            <person name="Mallez S."/>
            <person name="Zhang Y."/>
            <person name="Obille A."/>
            <person name="Becker A."/>
            <person name="Abrahante J.E."/>
            <person name="Garbe J."/>
            <person name="Badalamenti J.P."/>
            <person name="Herman A."/>
            <person name="Mangelson H."/>
            <person name="Liachko I."/>
            <person name="Sullivan S."/>
            <person name="Sone E.D."/>
            <person name="Koren S."/>
            <person name="Silverstein K.A.T."/>
            <person name="Beckman K.B."/>
            <person name="Gohl D.M."/>
        </authorList>
    </citation>
    <scope>NUCLEOTIDE SEQUENCE</scope>
    <source>
        <strain evidence="1">Duluth1</strain>
        <tissue evidence="1">Whole animal</tissue>
    </source>
</reference>
<accession>A0A9D4S2M7</accession>
<organism evidence="1 2">
    <name type="scientific">Dreissena polymorpha</name>
    <name type="common">Zebra mussel</name>
    <name type="synonym">Mytilus polymorpha</name>
    <dbReference type="NCBI Taxonomy" id="45954"/>
    <lineage>
        <taxon>Eukaryota</taxon>
        <taxon>Metazoa</taxon>
        <taxon>Spiralia</taxon>
        <taxon>Lophotrochozoa</taxon>
        <taxon>Mollusca</taxon>
        <taxon>Bivalvia</taxon>
        <taxon>Autobranchia</taxon>
        <taxon>Heteroconchia</taxon>
        <taxon>Euheterodonta</taxon>
        <taxon>Imparidentia</taxon>
        <taxon>Neoheterodontei</taxon>
        <taxon>Myida</taxon>
        <taxon>Dreissenoidea</taxon>
        <taxon>Dreissenidae</taxon>
        <taxon>Dreissena</taxon>
    </lineage>
</organism>
<evidence type="ECO:0000313" key="2">
    <source>
        <dbReference type="Proteomes" id="UP000828390"/>
    </source>
</evidence>
<gene>
    <name evidence="1" type="ORF">DPMN_012270</name>
</gene>
<proteinExistence type="predicted"/>
<sequence>MYGAKYQWIIVGGYPQDWWMAEDAQFNLTCSAAQLNDSIQGYISTDVLPLSTSTRKTESGLVCTMQLCYTLIFANSLWTSHKSGNDT</sequence>
<reference evidence="1" key="2">
    <citation type="submission" date="2020-11" db="EMBL/GenBank/DDBJ databases">
        <authorList>
            <person name="McCartney M.A."/>
            <person name="Auch B."/>
            <person name="Kono T."/>
            <person name="Mallez S."/>
            <person name="Becker A."/>
            <person name="Gohl D.M."/>
            <person name="Silverstein K.A.T."/>
            <person name="Koren S."/>
            <person name="Bechman K.B."/>
            <person name="Herman A."/>
            <person name="Abrahante J.E."/>
            <person name="Garbe J."/>
        </authorList>
    </citation>
    <scope>NUCLEOTIDE SEQUENCE</scope>
    <source>
        <strain evidence="1">Duluth1</strain>
        <tissue evidence="1">Whole animal</tissue>
    </source>
</reference>